<proteinExistence type="predicted"/>
<accession>A0AA43RLT8</accession>
<evidence type="ECO:0000313" key="2">
    <source>
        <dbReference type="EMBL" id="MDO4842945.1"/>
    </source>
</evidence>
<dbReference type="PANTHER" id="PTHR43728:SF1">
    <property type="entry name" value="FE-S OXIDOREDUCTASE"/>
    <property type="match status" value="1"/>
</dbReference>
<evidence type="ECO:0000313" key="3">
    <source>
        <dbReference type="Proteomes" id="UP001168575"/>
    </source>
</evidence>
<dbReference type="AlphaFoldDB" id="A0AA43RLT8"/>
<comment type="caution">
    <text evidence="2">The sequence shown here is derived from an EMBL/GenBank/DDBJ whole genome shotgun (WGS) entry which is preliminary data.</text>
</comment>
<sequence>GPFLPPPQYMIEEAYRVKLEQEQGIRFDNLLAFNNYAIGRFAEDLLDSGMFDRYLALLADNFNAMAITRMMCLDQVNVDYDGRLYDCEVNHVLGLALQHDGRDATIFDMANGQLPPRCVRTHPICYSCAAGFGSSCGGALV</sequence>
<dbReference type="Pfam" id="PF12345">
    <property type="entry name" value="DUF3641"/>
    <property type="match status" value="1"/>
</dbReference>
<dbReference type="EMBL" id="JAUMVS010000384">
    <property type="protein sequence ID" value="MDO4842945.1"/>
    <property type="molecule type" value="Genomic_DNA"/>
</dbReference>
<evidence type="ECO:0000259" key="1">
    <source>
        <dbReference type="Pfam" id="PF12345"/>
    </source>
</evidence>
<organism evidence="2 3">
    <name type="scientific">Phoenicibacter congonensis</name>
    <dbReference type="NCBI Taxonomy" id="1944646"/>
    <lineage>
        <taxon>Bacteria</taxon>
        <taxon>Bacillati</taxon>
        <taxon>Actinomycetota</taxon>
        <taxon>Coriobacteriia</taxon>
        <taxon>Eggerthellales</taxon>
        <taxon>Eggerthellaceae</taxon>
        <taxon>Phoenicibacter</taxon>
    </lineage>
</organism>
<name>A0AA43RLT8_9ACTN</name>
<dbReference type="PANTHER" id="PTHR43728">
    <property type="entry name" value="SLR0304 PROTEIN"/>
    <property type="match status" value="1"/>
</dbReference>
<gene>
    <name evidence="2" type="ORF">Q3982_09740</name>
</gene>
<dbReference type="InterPro" id="IPR024521">
    <property type="entry name" value="ArsS-like_C"/>
</dbReference>
<dbReference type="Proteomes" id="UP001168575">
    <property type="component" value="Unassembled WGS sequence"/>
</dbReference>
<dbReference type="InterPro" id="IPR058240">
    <property type="entry name" value="rSAM_sf"/>
</dbReference>
<dbReference type="SUPFAM" id="SSF102114">
    <property type="entry name" value="Radical SAM enzymes"/>
    <property type="match status" value="1"/>
</dbReference>
<dbReference type="InterPro" id="IPR026351">
    <property type="entry name" value="rSAM_ArsS-like"/>
</dbReference>
<reference evidence="2" key="1">
    <citation type="submission" date="2023-07" db="EMBL/GenBank/DDBJ databases">
        <title>Between Cages and Wild: Unraveling the Impact of Captivity on Animal Microbiomes and Antimicrobial Resistance.</title>
        <authorList>
            <person name="Schmartz G.P."/>
            <person name="Rehner J."/>
            <person name="Schuff M.J."/>
            <person name="Becker S.L."/>
            <person name="Kravczyk M."/>
            <person name="Gurevich A."/>
            <person name="Francke R."/>
            <person name="Mueller R."/>
            <person name="Keller V."/>
            <person name="Keller A."/>
        </authorList>
    </citation>
    <scope>NUCLEOTIDE SEQUENCE</scope>
    <source>
        <strain evidence="2">S12M_St_49</strain>
    </source>
</reference>
<keyword evidence="3" id="KW-1185">Reference proteome</keyword>
<protein>
    <submittedName>
        <fullName evidence="2">DUF3641 domain-containing protein</fullName>
    </submittedName>
</protein>
<feature type="domain" description="Arsenosugar biosynthesis radical SAM protein ArsS-like C-terminal" evidence="1">
    <location>
        <begin position="4"/>
        <end position="139"/>
    </location>
</feature>
<feature type="non-terminal residue" evidence="2">
    <location>
        <position position="1"/>
    </location>
</feature>